<accession>A0A3B4UG05</accession>
<keyword evidence="4" id="KW-1185">Reference proteome</keyword>
<reference evidence="3" key="1">
    <citation type="submission" date="2025-08" db="UniProtKB">
        <authorList>
            <consortium name="Ensembl"/>
        </authorList>
    </citation>
    <scope>IDENTIFICATION</scope>
</reference>
<dbReference type="RefSeq" id="XP_022611532.1">
    <property type="nucleotide sequence ID" value="XM_022755811.1"/>
</dbReference>
<dbReference type="Pfam" id="PF11566">
    <property type="entry name" value="PI31_Prot_N"/>
    <property type="match status" value="1"/>
</dbReference>
<evidence type="ECO:0000256" key="1">
    <source>
        <dbReference type="SAM" id="MobiDB-lite"/>
    </source>
</evidence>
<evidence type="ECO:0000313" key="4">
    <source>
        <dbReference type="Proteomes" id="UP000261420"/>
    </source>
</evidence>
<dbReference type="SMART" id="SM00256">
    <property type="entry name" value="FBOX"/>
    <property type="match status" value="1"/>
</dbReference>
<dbReference type="PROSITE" id="PS50181">
    <property type="entry name" value="FBOX"/>
    <property type="match status" value="1"/>
</dbReference>
<feature type="domain" description="F-box" evidence="2">
    <location>
        <begin position="345"/>
        <end position="391"/>
    </location>
</feature>
<dbReference type="GeneTree" id="ENSGT00390000006670"/>
<sequence>MKLRVRINRQTCRVDIQGEEPSLGELKDHIKENILSLHGLSADTEFSLSLNGSELLSDTGQTLSSCGIVSGDLICVILPESAAAAAAATTAASNAAAAAAATAATVAATAPAAAVTTSNSSTSSTDPRTSSTERRGQQQQRHLMAAATSDQPSSSSSSAALTQSEETTEMLDSSEPPVPSWEPMLCSEAEEGQAPLSLELLYHSAQTASPSDAIMVAGNLLMLETGFIPQGGELKPAEMPDGWRSAGGVFKLQYSHPLCENSLAMVVAVCMGPVLVINATLKVNETVDTVRKLCLNPSSYVTDEWPGESAAAAFKDLSKLSRVFKDQLAYPLIAAAREAMALPVAFGLAALPPELLLRVLRLLDVRSVVRLSSVCRHFNGATADSTLWRHLYRRDFTDPDPSRSRDTDWKELYKRYHKLRCEHRHIARHRSLPPFHRNPWDIFGSGPTPLHPPLPGIIGGEYDQRPHLPRGPLPPHPRYEPLGPLFNGRPLNDLRRARAMGRPADVRRGFI</sequence>
<dbReference type="PANTHER" id="PTHR15537:SF2">
    <property type="entry name" value="F-BOX ONLY PROTEIN 7"/>
    <property type="match status" value="1"/>
</dbReference>
<dbReference type="Gene3D" id="1.20.1280.50">
    <property type="match status" value="1"/>
</dbReference>
<evidence type="ECO:0000259" key="2">
    <source>
        <dbReference type="PROSITE" id="PS50181"/>
    </source>
</evidence>
<dbReference type="InterPro" id="IPR036047">
    <property type="entry name" value="F-box-like_dom_sf"/>
</dbReference>
<dbReference type="InterPro" id="IPR001810">
    <property type="entry name" value="F-box_dom"/>
</dbReference>
<dbReference type="Proteomes" id="UP000261420">
    <property type="component" value="Unplaced"/>
</dbReference>
<dbReference type="GO" id="GO:1903599">
    <property type="term" value="P:positive regulation of autophagy of mitochondrion"/>
    <property type="evidence" value="ECO:0007669"/>
    <property type="project" value="TreeGrafter"/>
</dbReference>
<dbReference type="GO" id="GO:0050881">
    <property type="term" value="P:musculoskeletal movement"/>
    <property type="evidence" value="ECO:0007669"/>
    <property type="project" value="Ensembl"/>
</dbReference>
<dbReference type="GO" id="GO:0019901">
    <property type="term" value="F:protein kinase binding"/>
    <property type="evidence" value="ECO:0007669"/>
    <property type="project" value="InterPro"/>
</dbReference>
<proteinExistence type="predicted"/>
<dbReference type="STRING" id="41447.ENSSDUP00000017297"/>
<reference evidence="3" key="2">
    <citation type="submission" date="2025-09" db="UniProtKB">
        <authorList>
            <consortium name="Ensembl"/>
        </authorList>
    </citation>
    <scope>IDENTIFICATION</scope>
</reference>
<dbReference type="CTD" id="25793"/>
<dbReference type="GeneID" id="111229478"/>
<name>A0A3B4UG05_SERDU</name>
<dbReference type="FunFam" id="1.20.1280.50:FF:000010">
    <property type="entry name" value="F-box only protein 7"/>
    <property type="match status" value="1"/>
</dbReference>
<dbReference type="Pfam" id="PF12937">
    <property type="entry name" value="F-box-like"/>
    <property type="match status" value="1"/>
</dbReference>
<feature type="region of interest" description="Disordered" evidence="1">
    <location>
        <begin position="112"/>
        <end position="182"/>
    </location>
</feature>
<evidence type="ECO:0000313" key="3">
    <source>
        <dbReference type="Ensembl" id="ENSSDUP00000017297.1"/>
    </source>
</evidence>
<dbReference type="PANTHER" id="PTHR15537">
    <property type="entry name" value="F-BOX ONLY PROTEIN 7"/>
    <property type="match status" value="1"/>
</dbReference>
<organism evidence="3 4">
    <name type="scientific">Seriola dumerili</name>
    <name type="common">Greater amberjack</name>
    <name type="synonym">Caranx dumerili</name>
    <dbReference type="NCBI Taxonomy" id="41447"/>
    <lineage>
        <taxon>Eukaryota</taxon>
        <taxon>Metazoa</taxon>
        <taxon>Chordata</taxon>
        <taxon>Craniata</taxon>
        <taxon>Vertebrata</taxon>
        <taxon>Euteleostomi</taxon>
        <taxon>Actinopterygii</taxon>
        <taxon>Neopterygii</taxon>
        <taxon>Teleostei</taxon>
        <taxon>Neoteleostei</taxon>
        <taxon>Acanthomorphata</taxon>
        <taxon>Carangaria</taxon>
        <taxon>Carangiformes</taxon>
        <taxon>Carangidae</taxon>
        <taxon>Seriola</taxon>
    </lineage>
</organism>
<feature type="compositionally biased region" description="Low complexity" evidence="1">
    <location>
        <begin position="145"/>
        <end position="165"/>
    </location>
</feature>
<dbReference type="KEGG" id="sdu:111229478"/>
<dbReference type="SUPFAM" id="SSF81383">
    <property type="entry name" value="F-box domain"/>
    <property type="match status" value="1"/>
</dbReference>
<feature type="compositionally biased region" description="Low complexity" evidence="1">
    <location>
        <begin position="112"/>
        <end position="125"/>
    </location>
</feature>
<dbReference type="InterPro" id="IPR021625">
    <property type="entry name" value="PI31_Prot_N"/>
</dbReference>
<dbReference type="OMA" id="HIEPICS"/>
<dbReference type="InterPro" id="IPR047118">
    <property type="entry name" value="Fbxo7"/>
</dbReference>
<protein>
    <submittedName>
        <fullName evidence="3">F-box protein 7</fullName>
    </submittedName>
</protein>
<dbReference type="AlphaFoldDB" id="A0A3B4UG05"/>
<dbReference type="Ensembl" id="ENSSDUT00000017612.1">
    <property type="protein sequence ID" value="ENSSDUP00000017297.1"/>
    <property type="gene ID" value="ENSSDUG00000012643.1"/>
</dbReference>
<dbReference type="Gene3D" id="3.40.1000.30">
    <property type="match status" value="1"/>
</dbReference>